<dbReference type="Proteomes" id="UP000050360">
    <property type="component" value="Unassembled WGS sequence"/>
</dbReference>
<evidence type="ECO:0000313" key="1">
    <source>
        <dbReference type="EMBL" id="KPQ42759.1"/>
    </source>
</evidence>
<accession>A0A0P8AES4</accession>
<protein>
    <submittedName>
        <fullName evidence="1">Uncharacterized protein</fullName>
    </submittedName>
</protein>
<proteinExistence type="predicted"/>
<organism evidence="1 2">
    <name type="scientific">Candidatus Methanoperedens nitratireducens</name>
    <dbReference type="NCBI Taxonomy" id="1392998"/>
    <lineage>
        <taxon>Archaea</taxon>
        <taxon>Methanobacteriati</taxon>
        <taxon>Methanobacteriota</taxon>
        <taxon>Stenosarchaea group</taxon>
        <taxon>Methanomicrobia</taxon>
        <taxon>Methanosarcinales</taxon>
        <taxon>ANME-2 cluster</taxon>
        <taxon>Candidatus Methanoperedentaceae</taxon>
        <taxon>Candidatus Methanoperedens</taxon>
    </lineage>
</organism>
<reference evidence="1 2" key="1">
    <citation type="submission" date="2015-09" db="EMBL/GenBank/DDBJ databases">
        <title>A metagenomics-based metabolic model of nitrate-dependent anaerobic oxidation of methane by Methanoperedens-like archaea.</title>
        <authorList>
            <person name="Arshad A."/>
            <person name="Speth D.R."/>
            <person name="De Graaf R.M."/>
            <person name="Op Den Camp H.J."/>
            <person name="Jetten M.S."/>
            <person name="Welte C.U."/>
        </authorList>
    </citation>
    <scope>NUCLEOTIDE SEQUENCE [LARGE SCALE GENOMIC DNA]</scope>
</reference>
<dbReference type="AlphaFoldDB" id="A0A0P8AES4"/>
<dbReference type="EMBL" id="LKCM01000206">
    <property type="protein sequence ID" value="KPQ42759.1"/>
    <property type="molecule type" value="Genomic_DNA"/>
</dbReference>
<name>A0A0P8AES4_9EURY</name>
<comment type="caution">
    <text evidence="1">The sequence shown here is derived from an EMBL/GenBank/DDBJ whole genome shotgun (WGS) entry which is preliminary data.</text>
</comment>
<evidence type="ECO:0000313" key="2">
    <source>
        <dbReference type="Proteomes" id="UP000050360"/>
    </source>
</evidence>
<sequence>MSYVKIQRSIFQPIEDMIKIGLYRDEQEAISSLVHDQAKYKLEQYHKKIENMENKYHMDFSDFETKIKAASEENFEEWDDYILWESYVKAYQYWSKLA</sequence>
<gene>
    <name evidence="1" type="ORF">MPEBLZ_02706</name>
</gene>